<feature type="chain" id="PRO_5019516354" evidence="1">
    <location>
        <begin position="23"/>
        <end position="443"/>
    </location>
</feature>
<sequence>MKFAYGIGVVLCLIFAPLVAHADVIAIENVYVFDSREATRSSQPQVVLVQGSRILDVVSEIPDNISPSRIVNGKGGTLIPGLIDAHWHAALAAPSQIDALTADPGYLHVLAANLAKTTVLRGFTTVRDMGGPTFGLRRAIEQGITPGPRIFPSGAMISQTGGHGDFRLPHEVPRGSTTPLSHTELQGAAAIADGEAEVLRRAREQLMLGATQIKLMAGGGVSSLYDPLDVTQYTHDELTAAVAAAENWGTYVTVHAYTSRAIQIAIGAGVKSIEHGQLVNEETVQLMAERDIWWSLQPFLDDENANPKTGLARQKQLQVAQGTDTAYALARQYGVKVAFGTDVLFSGGNAESQMPRLLSMQRWFTPAEVLQMATYNNGQLLQLSGPRYPYPGPLGLIEAGAMADLIIVRGNPLEDLNLLLNPEANFQVIMKNGVIYQTLESAQ</sequence>
<protein>
    <submittedName>
        <fullName evidence="3">Hydrolase</fullName>
    </submittedName>
</protein>
<dbReference type="SUPFAM" id="SSF51556">
    <property type="entry name" value="Metallo-dependent hydrolases"/>
    <property type="match status" value="1"/>
</dbReference>
<dbReference type="SUPFAM" id="SSF51338">
    <property type="entry name" value="Composite domain of metallo-dependent hydrolases"/>
    <property type="match status" value="2"/>
</dbReference>
<dbReference type="InterPro" id="IPR051781">
    <property type="entry name" value="Metallo-dep_Hydrolase"/>
</dbReference>
<evidence type="ECO:0000259" key="2">
    <source>
        <dbReference type="Pfam" id="PF01979"/>
    </source>
</evidence>
<dbReference type="InterPro" id="IPR032466">
    <property type="entry name" value="Metal_Hydrolase"/>
</dbReference>
<dbReference type="AlphaFoldDB" id="A0A432WNI6"/>
<dbReference type="InterPro" id="IPR006680">
    <property type="entry name" value="Amidohydro-rel"/>
</dbReference>
<feature type="domain" description="Amidohydrolase-related" evidence="2">
    <location>
        <begin position="77"/>
        <end position="438"/>
    </location>
</feature>
<dbReference type="OrthoDB" id="9776455at2"/>
<dbReference type="RefSeq" id="WP_126776431.1">
    <property type="nucleotide sequence ID" value="NZ_PIPM01000003.1"/>
</dbReference>
<keyword evidence="3" id="KW-0378">Hydrolase</keyword>
<reference evidence="3 4" key="1">
    <citation type="journal article" date="2011" name="Front. Microbiol.">
        <title>Genomic signatures of strain selection and enhancement in Bacillus atrophaeus var. globigii, a historical biowarfare simulant.</title>
        <authorList>
            <person name="Gibbons H.S."/>
            <person name="Broomall S.M."/>
            <person name="McNew L.A."/>
            <person name="Daligault H."/>
            <person name="Chapman C."/>
            <person name="Bruce D."/>
            <person name="Karavis M."/>
            <person name="Krepps M."/>
            <person name="McGregor P.A."/>
            <person name="Hong C."/>
            <person name="Park K.H."/>
            <person name="Akmal A."/>
            <person name="Feldman A."/>
            <person name="Lin J.S."/>
            <person name="Chang W.E."/>
            <person name="Higgs B.W."/>
            <person name="Demirev P."/>
            <person name="Lindquist J."/>
            <person name="Liem A."/>
            <person name="Fochler E."/>
            <person name="Read T.D."/>
            <person name="Tapia R."/>
            <person name="Johnson S."/>
            <person name="Bishop-Lilly K.A."/>
            <person name="Detter C."/>
            <person name="Han C."/>
            <person name="Sozhamannan S."/>
            <person name="Rosenzweig C.N."/>
            <person name="Skowronski E.W."/>
        </authorList>
    </citation>
    <scope>NUCLEOTIDE SEQUENCE [LARGE SCALE GENOMIC DNA]</scope>
    <source>
        <strain evidence="3 4">GYP-17</strain>
    </source>
</reference>
<feature type="signal peptide" evidence="1">
    <location>
        <begin position="1"/>
        <end position="22"/>
    </location>
</feature>
<gene>
    <name evidence="3" type="ORF">CWE11_04625</name>
</gene>
<dbReference type="GO" id="GO:0016810">
    <property type="term" value="F:hydrolase activity, acting on carbon-nitrogen (but not peptide) bonds"/>
    <property type="evidence" value="ECO:0007669"/>
    <property type="project" value="InterPro"/>
</dbReference>
<keyword evidence="1" id="KW-0732">Signal</keyword>
<dbReference type="Proteomes" id="UP000288405">
    <property type="component" value="Unassembled WGS sequence"/>
</dbReference>
<evidence type="ECO:0000256" key="1">
    <source>
        <dbReference type="SAM" id="SignalP"/>
    </source>
</evidence>
<evidence type="ECO:0000313" key="4">
    <source>
        <dbReference type="Proteomes" id="UP000288405"/>
    </source>
</evidence>
<comment type="caution">
    <text evidence="3">The sequence shown here is derived from an EMBL/GenBank/DDBJ whole genome shotgun (WGS) entry which is preliminary data.</text>
</comment>
<dbReference type="Gene3D" id="3.20.20.140">
    <property type="entry name" value="Metal-dependent hydrolases"/>
    <property type="match status" value="1"/>
</dbReference>
<dbReference type="InterPro" id="IPR011059">
    <property type="entry name" value="Metal-dep_hydrolase_composite"/>
</dbReference>
<dbReference type="InterPro" id="IPR057744">
    <property type="entry name" value="OTAase-like"/>
</dbReference>
<dbReference type="PANTHER" id="PTHR43135:SF3">
    <property type="entry name" value="ALPHA-D-RIBOSE 1-METHYLPHOSPHONATE 5-TRIPHOSPHATE DIPHOSPHATASE"/>
    <property type="match status" value="1"/>
</dbReference>
<keyword evidence="4" id="KW-1185">Reference proteome</keyword>
<dbReference type="Gene3D" id="2.30.40.10">
    <property type="entry name" value="Urease, subunit C, domain 1"/>
    <property type="match status" value="1"/>
</dbReference>
<proteinExistence type="predicted"/>
<name>A0A432WNI6_9GAMM</name>
<dbReference type="CDD" id="cd01299">
    <property type="entry name" value="Met_dep_hydrolase_A"/>
    <property type="match status" value="1"/>
</dbReference>
<organism evidence="3 4">
    <name type="scientific">Aliidiomarina sanyensis</name>
    <dbReference type="NCBI Taxonomy" id="1249555"/>
    <lineage>
        <taxon>Bacteria</taxon>
        <taxon>Pseudomonadati</taxon>
        <taxon>Pseudomonadota</taxon>
        <taxon>Gammaproteobacteria</taxon>
        <taxon>Alteromonadales</taxon>
        <taxon>Idiomarinaceae</taxon>
        <taxon>Aliidiomarina</taxon>
    </lineage>
</organism>
<evidence type="ECO:0000313" key="3">
    <source>
        <dbReference type="EMBL" id="RUO35311.1"/>
    </source>
</evidence>
<dbReference type="PANTHER" id="PTHR43135">
    <property type="entry name" value="ALPHA-D-RIBOSE 1-METHYLPHOSPHONATE 5-TRIPHOSPHATE DIPHOSPHATASE"/>
    <property type="match status" value="1"/>
</dbReference>
<dbReference type="Pfam" id="PF01979">
    <property type="entry name" value="Amidohydro_1"/>
    <property type="match status" value="1"/>
</dbReference>
<accession>A0A432WNI6</accession>
<dbReference type="EMBL" id="PIPM01000003">
    <property type="protein sequence ID" value="RUO35311.1"/>
    <property type="molecule type" value="Genomic_DNA"/>
</dbReference>